<feature type="region of interest" description="Disordered" evidence="1">
    <location>
        <begin position="212"/>
        <end position="237"/>
    </location>
</feature>
<reference evidence="2" key="1">
    <citation type="submission" date="2020-05" db="UniProtKB">
        <authorList>
            <consortium name="EnsemblMetazoa"/>
        </authorList>
    </citation>
    <scope>IDENTIFICATION</scope>
    <source>
        <strain evidence="2">Jacobina</strain>
    </source>
</reference>
<dbReference type="SUPFAM" id="SSF57756">
    <property type="entry name" value="Retrovirus zinc finger-like domains"/>
    <property type="match status" value="1"/>
</dbReference>
<feature type="compositionally biased region" description="Basic residues" evidence="1">
    <location>
        <begin position="212"/>
        <end position="235"/>
    </location>
</feature>
<evidence type="ECO:0008006" key="4">
    <source>
        <dbReference type="Google" id="ProtNLM"/>
    </source>
</evidence>
<dbReference type="Proteomes" id="UP000092461">
    <property type="component" value="Unassembled WGS sequence"/>
</dbReference>
<evidence type="ECO:0000313" key="2">
    <source>
        <dbReference type="EnsemblMetazoa" id="LLOJ000243-PA"/>
    </source>
</evidence>
<dbReference type="InterPro" id="IPR036875">
    <property type="entry name" value="Znf_CCHC_sf"/>
</dbReference>
<name>A0A1B0GGX1_LUTLO</name>
<evidence type="ECO:0000256" key="1">
    <source>
        <dbReference type="SAM" id="MobiDB-lite"/>
    </source>
</evidence>
<dbReference type="EMBL" id="AJWK01000831">
    <property type="status" value="NOT_ANNOTATED_CDS"/>
    <property type="molecule type" value="Genomic_DNA"/>
</dbReference>
<accession>A0A1B0GGX1</accession>
<proteinExistence type="predicted"/>
<sequence>MATGTSAQNVDSVAELLGSRALIGGVDKYIPGEDFDVFIERLENFFRMNGIRQDALKSQLFQDKLTAEAYKVLKGAIQPASVNDKPYSDLVGKLREKYAPKLSVVAECCKFYRRNQLPGESIRDYIIELQQLAETCAFGDFLQRALRDRLIMGMSSERIREKLVSADRDFDETVRLAMAAEATRASLDVVAGSETAAGVSFIKNRGKVHRRVQSPMGKIHKHKQKGQQGFTKRKRYPDGAKKRVQCYFCQQWGSHYAVNCPEKRKRRMNHAEEEDSEGDDQLPGTISSMFLNAVKKEKPLDVPTYEEVIEEELLKSEEGDDYLCMDIQEEDLLLEENINTSP</sequence>
<dbReference type="EnsemblMetazoa" id="LLOJ000243-RA">
    <property type="protein sequence ID" value="LLOJ000243-PA"/>
    <property type="gene ID" value="LLOJ000243"/>
</dbReference>
<protein>
    <recommendedName>
        <fullName evidence="4">CCHC-type domain-containing protein</fullName>
    </recommendedName>
</protein>
<keyword evidence="3" id="KW-1185">Reference proteome</keyword>
<dbReference type="PANTHER" id="PTHR33198:SF19">
    <property type="entry name" value="CCHC-TYPE DOMAIN-CONTAINING PROTEIN"/>
    <property type="match status" value="1"/>
</dbReference>
<dbReference type="AlphaFoldDB" id="A0A1B0GGX1"/>
<dbReference type="VEuPathDB" id="VectorBase:LLONM1_007720"/>
<evidence type="ECO:0000313" key="3">
    <source>
        <dbReference type="Proteomes" id="UP000092461"/>
    </source>
</evidence>
<dbReference type="GO" id="GO:0003676">
    <property type="term" value="F:nucleic acid binding"/>
    <property type="evidence" value="ECO:0007669"/>
    <property type="project" value="InterPro"/>
</dbReference>
<dbReference type="PANTHER" id="PTHR33198">
    <property type="entry name" value="ANK_REP_REGION DOMAIN-CONTAINING PROTEIN-RELATED"/>
    <property type="match status" value="1"/>
</dbReference>
<organism evidence="2 3">
    <name type="scientific">Lutzomyia longipalpis</name>
    <name type="common">Sand fly</name>
    <dbReference type="NCBI Taxonomy" id="7200"/>
    <lineage>
        <taxon>Eukaryota</taxon>
        <taxon>Metazoa</taxon>
        <taxon>Ecdysozoa</taxon>
        <taxon>Arthropoda</taxon>
        <taxon>Hexapoda</taxon>
        <taxon>Insecta</taxon>
        <taxon>Pterygota</taxon>
        <taxon>Neoptera</taxon>
        <taxon>Endopterygota</taxon>
        <taxon>Diptera</taxon>
        <taxon>Nematocera</taxon>
        <taxon>Psychodoidea</taxon>
        <taxon>Psychodidae</taxon>
        <taxon>Lutzomyia</taxon>
        <taxon>Lutzomyia</taxon>
    </lineage>
</organism>
<dbReference type="GO" id="GO:0008270">
    <property type="term" value="F:zinc ion binding"/>
    <property type="evidence" value="ECO:0007669"/>
    <property type="project" value="InterPro"/>
</dbReference>
<dbReference type="VEuPathDB" id="VectorBase:LLOJ000243"/>